<feature type="compositionally biased region" description="Basic and acidic residues" evidence="1">
    <location>
        <begin position="229"/>
        <end position="265"/>
    </location>
</feature>
<evidence type="ECO:0000256" key="1">
    <source>
        <dbReference type="SAM" id="MobiDB-lite"/>
    </source>
</evidence>
<sequence>MCQNSLIFWATKNSVGKIDILTRKVSEFKSRLKTIRKIKATRNGGLAVQREKDLLSLFINDKEIPQILQKPLIDFFLDENSDSQRGLISFILSNNDILVYPYDKNGFQKLTGKFKINNNDAIPRSLSINKNDICISFDNGTIILFTIGQQNSTRIVTTMKDIYYIQHLDYPQGVNRSVSNESMKYDDSSCENLSSISLNDDNNQLNLDEPTTDNPNEEIIQNKPISNDSKSDKTQNHDKNEKISKSDTNHKSDKNVEEISNDKDQISSMNGDKNRINLRETKINHDKQNKRSERRVILGISEKNELFILDKRVRICPIPVLMASPCGYDNDSVLALCTDGVTRLIRLKDWQPYSKLSSGISFLSPPKIDNFNRNKIVNYESEYLRFDSFEIRNAMKSNPPLSVMLKYSCGSNTLQVPKTLLILLEKITKSSQKIEKMKFNASLFSDDFEKASDYLLSIGPNSNGFVKNAALSGCLVSSNLQNEKFIAHLKSIASSLFLANRFEDGSLFMRIIKNDYAAADYLIEVGQLDMAKSFIYLLGKEEKKSILSKMALFLYKKGDKKESICLFLSAEEFHPALCVMQELNMVLDSYHIKKIAEERGLLKQTENKTLKQIISLFDFETLCTKIDMDYTNICTKLGII</sequence>
<dbReference type="Proteomes" id="UP000001542">
    <property type="component" value="Unassembled WGS sequence"/>
</dbReference>
<evidence type="ECO:0000313" key="3">
    <source>
        <dbReference type="Proteomes" id="UP000001542"/>
    </source>
</evidence>
<proteinExistence type="predicted"/>
<name>A2F061_TRIV3</name>
<dbReference type="VEuPathDB" id="TrichDB:TVAG_316830"/>
<reference evidence="2" key="1">
    <citation type="submission" date="2006-10" db="EMBL/GenBank/DDBJ databases">
        <authorList>
            <person name="Amadeo P."/>
            <person name="Zhao Q."/>
            <person name="Wortman J."/>
            <person name="Fraser-Liggett C."/>
            <person name="Carlton J."/>
        </authorList>
    </citation>
    <scope>NUCLEOTIDE SEQUENCE</scope>
    <source>
        <strain evidence="2">G3</strain>
    </source>
</reference>
<dbReference type="VEuPathDB" id="TrichDB:TVAGG3_0985530"/>
<dbReference type="SMR" id="A2F061"/>
<feature type="compositionally biased region" description="Low complexity" evidence="1">
    <location>
        <begin position="192"/>
        <end position="208"/>
    </location>
</feature>
<evidence type="ECO:0000313" key="2">
    <source>
        <dbReference type="EMBL" id="EAY01696.1"/>
    </source>
</evidence>
<dbReference type="EMBL" id="DS113559">
    <property type="protein sequence ID" value="EAY01696.1"/>
    <property type="molecule type" value="Genomic_DNA"/>
</dbReference>
<dbReference type="InParanoid" id="A2F061"/>
<gene>
    <name evidence="2" type="ORF">TVAG_316830</name>
</gene>
<organism evidence="2 3">
    <name type="scientific">Trichomonas vaginalis (strain ATCC PRA-98 / G3)</name>
    <dbReference type="NCBI Taxonomy" id="412133"/>
    <lineage>
        <taxon>Eukaryota</taxon>
        <taxon>Metamonada</taxon>
        <taxon>Parabasalia</taxon>
        <taxon>Trichomonadida</taxon>
        <taxon>Trichomonadidae</taxon>
        <taxon>Trichomonas</taxon>
    </lineage>
</organism>
<dbReference type="AlphaFoldDB" id="A2F061"/>
<feature type="region of interest" description="Disordered" evidence="1">
    <location>
        <begin position="179"/>
        <end position="271"/>
    </location>
</feature>
<reference evidence="2" key="2">
    <citation type="journal article" date="2007" name="Science">
        <title>Draft genome sequence of the sexually transmitted pathogen Trichomonas vaginalis.</title>
        <authorList>
            <person name="Carlton J.M."/>
            <person name="Hirt R.P."/>
            <person name="Silva J.C."/>
            <person name="Delcher A.L."/>
            <person name="Schatz M."/>
            <person name="Zhao Q."/>
            <person name="Wortman J.R."/>
            <person name="Bidwell S.L."/>
            <person name="Alsmark U.C.M."/>
            <person name="Besteiro S."/>
            <person name="Sicheritz-Ponten T."/>
            <person name="Noel C.J."/>
            <person name="Dacks J.B."/>
            <person name="Foster P.G."/>
            <person name="Simillion C."/>
            <person name="Van de Peer Y."/>
            <person name="Miranda-Saavedra D."/>
            <person name="Barton G.J."/>
            <person name="Westrop G.D."/>
            <person name="Mueller S."/>
            <person name="Dessi D."/>
            <person name="Fiori P.L."/>
            <person name="Ren Q."/>
            <person name="Paulsen I."/>
            <person name="Zhang H."/>
            <person name="Bastida-Corcuera F.D."/>
            <person name="Simoes-Barbosa A."/>
            <person name="Brown M.T."/>
            <person name="Hayes R.D."/>
            <person name="Mukherjee M."/>
            <person name="Okumura C.Y."/>
            <person name="Schneider R."/>
            <person name="Smith A.J."/>
            <person name="Vanacova S."/>
            <person name="Villalvazo M."/>
            <person name="Haas B.J."/>
            <person name="Pertea M."/>
            <person name="Feldblyum T.V."/>
            <person name="Utterback T.R."/>
            <person name="Shu C.L."/>
            <person name="Osoegawa K."/>
            <person name="de Jong P.J."/>
            <person name="Hrdy I."/>
            <person name="Horvathova L."/>
            <person name="Zubacova Z."/>
            <person name="Dolezal P."/>
            <person name="Malik S.B."/>
            <person name="Logsdon J.M. Jr."/>
            <person name="Henze K."/>
            <person name="Gupta A."/>
            <person name="Wang C.C."/>
            <person name="Dunne R.L."/>
            <person name="Upcroft J.A."/>
            <person name="Upcroft P."/>
            <person name="White O."/>
            <person name="Salzberg S.L."/>
            <person name="Tang P."/>
            <person name="Chiu C.-H."/>
            <person name="Lee Y.-S."/>
            <person name="Embley T.M."/>
            <person name="Coombs G.H."/>
            <person name="Mottram J.C."/>
            <person name="Tachezy J."/>
            <person name="Fraser-Liggett C.M."/>
            <person name="Johnson P.J."/>
        </authorList>
    </citation>
    <scope>NUCLEOTIDE SEQUENCE [LARGE SCALE GENOMIC DNA]</scope>
    <source>
        <strain evidence="2">G3</strain>
    </source>
</reference>
<protein>
    <submittedName>
        <fullName evidence="2">Uncharacterized protein</fullName>
    </submittedName>
</protein>
<dbReference type="RefSeq" id="XP_001330392.1">
    <property type="nucleotide sequence ID" value="XM_001330357.1"/>
</dbReference>
<keyword evidence="3" id="KW-1185">Reference proteome</keyword>
<dbReference type="KEGG" id="tva:4759523"/>
<accession>A2F061</accession>